<feature type="transmembrane region" description="Helical" evidence="6">
    <location>
        <begin position="701"/>
        <end position="724"/>
    </location>
</feature>
<evidence type="ECO:0000256" key="3">
    <source>
        <dbReference type="ARBA" id="ARBA00022692"/>
    </source>
</evidence>
<dbReference type="PANTHER" id="PTHR30572:SF18">
    <property type="entry name" value="ABC-TYPE MACROLIDE FAMILY EXPORT SYSTEM PERMEASE COMPONENT 2"/>
    <property type="match status" value="1"/>
</dbReference>
<dbReference type="GO" id="GO:0005886">
    <property type="term" value="C:plasma membrane"/>
    <property type="evidence" value="ECO:0007669"/>
    <property type="project" value="UniProtKB-SubCell"/>
</dbReference>
<feature type="domain" description="ABC3 transporter permease C-terminal" evidence="7">
    <location>
        <begin position="312"/>
        <end position="429"/>
    </location>
</feature>
<keyword evidence="3 6" id="KW-0812">Transmembrane</keyword>
<evidence type="ECO:0000256" key="5">
    <source>
        <dbReference type="ARBA" id="ARBA00023136"/>
    </source>
</evidence>
<dbReference type="AlphaFoldDB" id="A0A173MR34"/>
<feature type="transmembrane region" description="Helical" evidence="6">
    <location>
        <begin position="21"/>
        <end position="42"/>
    </location>
</feature>
<proteinExistence type="predicted"/>
<feature type="transmembrane region" description="Helical" evidence="6">
    <location>
        <begin position="307"/>
        <end position="328"/>
    </location>
</feature>
<protein>
    <submittedName>
        <fullName evidence="9">Putative ABC transport system permease protein</fullName>
    </submittedName>
</protein>
<feature type="transmembrane region" description="Helical" evidence="6">
    <location>
        <begin position="754"/>
        <end position="773"/>
    </location>
</feature>
<dbReference type="RefSeq" id="WP_197705839.1">
    <property type="nucleotide sequence ID" value="NZ_AP017422.1"/>
</dbReference>
<keyword evidence="4 6" id="KW-1133">Transmembrane helix</keyword>
<reference evidence="10" key="1">
    <citation type="submission" date="2017-01" db="EMBL/GenBank/DDBJ databases">
        <authorList>
            <person name="Varghese N."/>
            <person name="Submissions S."/>
        </authorList>
    </citation>
    <scope>NUCLEOTIDE SEQUENCE [LARGE SCALE GENOMIC DNA]</scope>
    <source>
        <strain evidence="10">DSM 21054</strain>
    </source>
</reference>
<dbReference type="KEGG" id="fln:FLA_6183"/>
<feature type="domain" description="MacB-like periplasmic core" evidence="8">
    <location>
        <begin position="21"/>
        <end position="236"/>
    </location>
</feature>
<feature type="domain" description="MacB-like periplasmic core" evidence="8">
    <location>
        <begin position="458"/>
        <end position="669"/>
    </location>
</feature>
<keyword evidence="10" id="KW-1185">Reference proteome</keyword>
<feature type="transmembrane region" description="Helical" evidence="6">
    <location>
        <begin position="447"/>
        <end position="471"/>
    </location>
</feature>
<dbReference type="STRING" id="477680.SAMN05421788_104503"/>
<evidence type="ECO:0000256" key="1">
    <source>
        <dbReference type="ARBA" id="ARBA00004651"/>
    </source>
</evidence>
<dbReference type="Pfam" id="PF02687">
    <property type="entry name" value="FtsX"/>
    <property type="match status" value="2"/>
</dbReference>
<evidence type="ECO:0000256" key="6">
    <source>
        <dbReference type="SAM" id="Phobius"/>
    </source>
</evidence>
<evidence type="ECO:0000259" key="7">
    <source>
        <dbReference type="Pfam" id="PF02687"/>
    </source>
</evidence>
<feature type="transmembrane region" description="Helical" evidence="6">
    <location>
        <begin position="788"/>
        <end position="807"/>
    </location>
</feature>
<dbReference type="Pfam" id="PF12704">
    <property type="entry name" value="MacB_PCD"/>
    <property type="match status" value="2"/>
</dbReference>
<dbReference type="InterPro" id="IPR025857">
    <property type="entry name" value="MacB_PCD"/>
</dbReference>
<dbReference type="InterPro" id="IPR003838">
    <property type="entry name" value="ABC3_permease_C"/>
</dbReference>
<comment type="subcellular location">
    <subcellularLocation>
        <location evidence="1">Cell membrane</location>
        <topology evidence="1">Multi-pass membrane protein</topology>
    </subcellularLocation>
</comment>
<feature type="domain" description="ABC3 transporter permease C-terminal" evidence="7">
    <location>
        <begin position="705"/>
        <end position="813"/>
    </location>
</feature>
<dbReference type="Proteomes" id="UP000186917">
    <property type="component" value="Unassembled WGS sequence"/>
</dbReference>
<feature type="transmembrane region" description="Helical" evidence="6">
    <location>
        <begin position="361"/>
        <end position="383"/>
    </location>
</feature>
<gene>
    <name evidence="9" type="ORF">SAMN05421788_104503</name>
</gene>
<name>A0A173MR34_9BACT</name>
<dbReference type="GO" id="GO:0022857">
    <property type="term" value="F:transmembrane transporter activity"/>
    <property type="evidence" value="ECO:0007669"/>
    <property type="project" value="TreeGrafter"/>
</dbReference>
<organism evidence="9 10">
    <name type="scientific">Filimonas lacunae</name>
    <dbReference type="NCBI Taxonomy" id="477680"/>
    <lineage>
        <taxon>Bacteria</taxon>
        <taxon>Pseudomonadati</taxon>
        <taxon>Bacteroidota</taxon>
        <taxon>Chitinophagia</taxon>
        <taxon>Chitinophagales</taxon>
        <taxon>Chitinophagaceae</taxon>
        <taxon>Filimonas</taxon>
    </lineage>
</organism>
<evidence type="ECO:0000313" key="9">
    <source>
        <dbReference type="EMBL" id="SIT19070.1"/>
    </source>
</evidence>
<accession>A0A173MR34</accession>
<keyword evidence="2" id="KW-1003">Cell membrane</keyword>
<dbReference type="PANTHER" id="PTHR30572">
    <property type="entry name" value="MEMBRANE COMPONENT OF TRANSPORTER-RELATED"/>
    <property type="match status" value="1"/>
</dbReference>
<evidence type="ECO:0000256" key="2">
    <source>
        <dbReference type="ARBA" id="ARBA00022475"/>
    </source>
</evidence>
<evidence type="ECO:0000313" key="10">
    <source>
        <dbReference type="Proteomes" id="UP000186917"/>
    </source>
</evidence>
<dbReference type="InterPro" id="IPR050250">
    <property type="entry name" value="Macrolide_Exporter_MacB"/>
</dbReference>
<evidence type="ECO:0000256" key="4">
    <source>
        <dbReference type="ARBA" id="ARBA00022989"/>
    </source>
</evidence>
<dbReference type="EMBL" id="FTOR01000004">
    <property type="protein sequence ID" value="SIT19070.1"/>
    <property type="molecule type" value="Genomic_DNA"/>
</dbReference>
<evidence type="ECO:0000259" key="8">
    <source>
        <dbReference type="Pfam" id="PF12704"/>
    </source>
</evidence>
<feature type="transmembrane region" description="Helical" evidence="6">
    <location>
        <begin position="403"/>
        <end position="426"/>
    </location>
</feature>
<keyword evidence="5 6" id="KW-0472">Membrane</keyword>
<sequence length="825" mass="91611">MMFTNYLKIAWRNMLRNKANTIINFTGLATGLTCVILIVIYIKHELSFDRFLPGSNRIYQVNLDANFGGQALVGGYSPPTVGPAIHTEFPEIETYTRIYRMGNEVVKKEAGAQTRYFNEPGILAVDSNFLQVFRFAMKEGNAASCLQKPGSVVISQSTAQKYFGNEPAMGKLLSFDEYNQPFVVTGIVKNVPTQSTIQFDMLIPTSSCPPVKRFSWSWVWCNMSTYVVLKDKALANADATVAHLDSQFPAMVKKLAVKAFARIGQPFDEFIRKGGKWDFHLQPLQNIHLHSAGISMPFNNLGSITHVYTFGIVALFIIILACVNFMNLSTARAIKRAREVGIRKVLGSERKALIRQFLAEAMLYSSIAGVIAILLSLACLPAFNHLAQKNISILVLVSPSILGLVLALIVFTGLLAGSYPAFYLTSFNPIVVLKGESSLPREGGGRFLRNGLVTFQFAVSVILVICTLVVYKQLEYTREKDMGLHKDNVVIINNLEKITGSHEAFRNQLATVNGVKAVSISTGLPSGGAFTDFFVPETNASETIAKDLALSSYMTDEYLVNTLQLQLIQGRNFSKEFNDSASVIINETTAKQIGWKNPVGQYMRYPGGHDEKYKVIGVVKDFNTESLHAMVTPFALFHHNSQIYHENTSYAILSVSDNNMQTLLQQLQQQWKGFIQDTPFDYSFLDKNFEALYRADAQMGAVFGLFTILALIIACLGLFGLSVYTTESRTKEIGIRKVLGASEQRLVILLSKDFIKPVLLATIIAFPVAWWAMDKWLLDFAYRIPLKWWFFVVSGAAALGIALATVSSQTLKAALTKPIKNLKAE</sequence>